<evidence type="ECO:0000313" key="2">
    <source>
        <dbReference type="EMBL" id="MCW7513632.1"/>
    </source>
</evidence>
<dbReference type="EMBL" id="JAMQQD010000001">
    <property type="protein sequence ID" value="MCW7513632.1"/>
    <property type="molecule type" value="Genomic_DNA"/>
</dbReference>
<comment type="caution">
    <text evidence="2">The sequence shown here is derived from an EMBL/GenBank/DDBJ whole genome shotgun (WGS) entry which is preliminary data.</text>
</comment>
<accession>A0A2N0AWP1</accession>
<feature type="region of interest" description="Disordered" evidence="1">
    <location>
        <begin position="146"/>
        <end position="171"/>
    </location>
</feature>
<dbReference type="EMBL" id="RQGI01000054">
    <property type="protein sequence ID" value="TGL67718.1"/>
    <property type="molecule type" value="Genomic_DNA"/>
</dbReference>
<dbReference type="Proteomes" id="UP000297352">
    <property type="component" value="Unassembled WGS sequence"/>
</dbReference>
<dbReference type="Proteomes" id="UP001209694">
    <property type="component" value="Unassembled WGS sequence"/>
</dbReference>
<dbReference type="RefSeq" id="WP_100719677.1">
    <property type="nucleotide sequence ID" value="NZ_NPEE01000043.1"/>
</dbReference>
<organism evidence="2 5">
    <name type="scientific">Leptospira levettii</name>
    <dbReference type="NCBI Taxonomy" id="2023178"/>
    <lineage>
        <taxon>Bacteria</taxon>
        <taxon>Pseudomonadati</taxon>
        <taxon>Spirochaetota</taxon>
        <taxon>Spirochaetia</taxon>
        <taxon>Leptospirales</taxon>
        <taxon>Leptospiraceae</taxon>
        <taxon>Leptospira</taxon>
    </lineage>
</organism>
<evidence type="ECO:0000256" key="1">
    <source>
        <dbReference type="SAM" id="MobiDB-lite"/>
    </source>
</evidence>
<evidence type="ECO:0000313" key="3">
    <source>
        <dbReference type="EMBL" id="TGL67718.1"/>
    </source>
</evidence>
<gene>
    <name evidence="3" type="ORF">EHQ60_14910</name>
    <name evidence="2" type="ORF">ND810_00575</name>
</gene>
<evidence type="ECO:0000313" key="5">
    <source>
        <dbReference type="Proteomes" id="UP001209694"/>
    </source>
</evidence>
<reference evidence="3" key="1">
    <citation type="submission" date="2018-10" db="EMBL/GenBank/DDBJ databases">
        <authorList>
            <person name="Vincent A.T."/>
            <person name="Schiettekatte O."/>
            <person name="Bourhy P."/>
            <person name="Veyrier F.J."/>
            <person name="Picardeau M."/>
        </authorList>
    </citation>
    <scope>NUCLEOTIDE SEQUENCE</scope>
    <source>
        <strain evidence="3">201702449</strain>
    </source>
</reference>
<keyword evidence="4" id="KW-1185">Reference proteome</keyword>
<protein>
    <submittedName>
        <fullName evidence="2">Uncharacterized protein</fullName>
    </submittedName>
</protein>
<reference evidence="2" key="3">
    <citation type="submission" date="2022-06" db="EMBL/GenBank/DDBJ databases">
        <title>Leptospira isolates from biofilms formed at urban environments.</title>
        <authorList>
            <person name="Ribeiro P.S."/>
            <person name="Sousa T."/>
            <person name="Carvalho N."/>
            <person name="Aburjaile F."/>
            <person name="Neves F."/>
            <person name="Oliveira D."/>
            <person name="Blanco L."/>
            <person name="Lima J."/>
            <person name="Costa F."/>
            <person name="Brenig B."/>
            <person name="Soares S."/>
            <person name="Ramos R."/>
            <person name="Goes-Neto A."/>
            <person name="Matiuzzi M."/>
            <person name="Azevedo V."/>
            <person name="Ristow P."/>
        </authorList>
    </citation>
    <scope>NUCLEOTIDE SEQUENCE</scope>
    <source>
        <strain evidence="2">VSF7</strain>
    </source>
</reference>
<reference evidence="3" key="2">
    <citation type="journal article" date="2019" name="PLoS Negl. Trop. Dis.">
        <title>Revisiting the worldwide diversity of Leptospira species in the environment.</title>
        <authorList>
            <person name="Vincent A.T."/>
            <person name="Schiettekatte O."/>
            <person name="Bourhy P."/>
            <person name="Veyrier F.J."/>
            <person name="Picardeau M."/>
        </authorList>
    </citation>
    <scope>NUCLEOTIDE SEQUENCE</scope>
    <source>
        <strain evidence="3">201702449</strain>
    </source>
</reference>
<dbReference type="AlphaFoldDB" id="A0A2N0AWP1"/>
<evidence type="ECO:0000313" key="4">
    <source>
        <dbReference type="Proteomes" id="UP000297352"/>
    </source>
</evidence>
<proteinExistence type="predicted"/>
<name>A0A2N0AWP1_9LEPT</name>
<sequence length="171" mass="18771">MNRMKMVFFLFIGIVCLYFACTKKSSEDSNSELLSTLLTQGSPVQSACQRFILTESNCVAVADLSTNVCPGLISKLKAQIQPRELSTDSVAVLYFDCFSKINLTYNIAKACNQSSFASNSEYRRVQRTGTSSAETSWQEAMNQCGSLENSVPPVDSGLRETDTVLGSDPFQ</sequence>